<dbReference type="PANTHER" id="PTHR34129:SF1">
    <property type="entry name" value="DUF952 DOMAIN-CONTAINING PROTEIN"/>
    <property type="match status" value="1"/>
</dbReference>
<dbReference type="OrthoDB" id="3335358at2759"/>
<dbReference type="EMBL" id="NHYE01005124">
    <property type="protein sequence ID" value="PPQ76755.1"/>
    <property type="molecule type" value="Genomic_DNA"/>
</dbReference>
<keyword evidence="2" id="KW-1185">Reference proteome</keyword>
<gene>
    <name evidence="1" type="ORF">CVT26_000146</name>
</gene>
<accession>A0A409WDZ8</accession>
<dbReference type="PANTHER" id="PTHR34129">
    <property type="entry name" value="BLR1139 PROTEIN"/>
    <property type="match status" value="1"/>
</dbReference>
<protein>
    <submittedName>
        <fullName evidence="1">Uncharacterized protein</fullName>
    </submittedName>
</protein>
<dbReference type="STRING" id="231916.A0A409WDZ8"/>
<dbReference type="AlphaFoldDB" id="A0A409WDZ8"/>
<evidence type="ECO:0000313" key="2">
    <source>
        <dbReference type="Proteomes" id="UP000284706"/>
    </source>
</evidence>
<evidence type="ECO:0000313" key="1">
    <source>
        <dbReference type="EMBL" id="PPQ76755.1"/>
    </source>
</evidence>
<dbReference type="Pfam" id="PF06108">
    <property type="entry name" value="DUF952"/>
    <property type="match status" value="1"/>
</dbReference>
<dbReference type="Proteomes" id="UP000284706">
    <property type="component" value="Unassembled WGS sequence"/>
</dbReference>
<name>A0A409WDZ8_9AGAR</name>
<organism evidence="1 2">
    <name type="scientific">Gymnopilus dilepis</name>
    <dbReference type="NCBI Taxonomy" id="231916"/>
    <lineage>
        <taxon>Eukaryota</taxon>
        <taxon>Fungi</taxon>
        <taxon>Dikarya</taxon>
        <taxon>Basidiomycota</taxon>
        <taxon>Agaricomycotina</taxon>
        <taxon>Agaricomycetes</taxon>
        <taxon>Agaricomycetidae</taxon>
        <taxon>Agaricales</taxon>
        <taxon>Agaricineae</taxon>
        <taxon>Hymenogastraceae</taxon>
        <taxon>Gymnopilus</taxon>
    </lineage>
</organism>
<dbReference type="InterPro" id="IPR009297">
    <property type="entry name" value="DUF952"/>
</dbReference>
<dbReference type="InParanoid" id="A0A409WDZ8"/>
<reference evidence="1 2" key="1">
    <citation type="journal article" date="2018" name="Evol. Lett.">
        <title>Horizontal gene cluster transfer increased hallucinogenic mushroom diversity.</title>
        <authorList>
            <person name="Reynolds H.T."/>
            <person name="Vijayakumar V."/>
            <person name="Gluck-Thaler E."/>
            <person name="Korotkin H.B."/>
            <person name="Matheny P.B."/>
            <person name="Slot J.C."/>
        </authorList>
    </citation>
    <scope>NUCLEOTIDE SEQUENCE [LARGE SCALE GENOMIC DNA]</scope>
    <source>
        <strain evidence="1 2">SRW20</strain>
    </source>
</reference>
<comment type="caution">
    <text evidence="1">The sequence shown here is derived from an EMBL/GenBank/DDBJ whole genome shotgun (WGS) entry which is preliminary data.</text>
</comment>
<dbReference type="SUPFAM" id="SSF56399">
    <property type="entry name" value="ADP-ribosylation"/>
    <property type="match status" value="1"/>
</dbReference>
<sequence>MTAARGTPNFVYKIYPKLETFQIPVPQSADYIFPQDSLDKSSGYFHMSAQDQMDDTLTLFFDAVETVQLVKIDYVRLNEAETVKWELAPDNNAYPHLFALLDGKYVVDVKAVDKGASWTETVKKLADENWLEY</sequence>
<dbReference type="Gene3D" id="3.20.170.20">
    <property type="entry name" value="Protein of unknown function DUF952"/>
    <property type="match status" value="1"/>
</dbReference>
<proteinExistence type="predicted"/>